<evidence type="ECO:0000313" key="4">
    <source>
        <dbReference type="Proteomes" id="UP000187209"/>
    </source>
</evidence>
<evidence type="ECO:0000256" key="2">
    <source>
        <dbReference type="SAM" id="MobiDB-lite"/>
    </source>
</evidence>
<keyword evidence="1" id="KW-0175">Coiled coil</keyword>
<feature type="coiled-coil region" evidence="1">
    <location>
        <begin position="185"/>
        <end position="212"/>
    </location>
</feature>
<evidence type="ECO:0000313" key="3">
    <source>
        <dbReference type="EMBL" id="OMJ71314.1"/>
    </source>
</evidence>
<dbReference type="Proteomes" id="UP000187209">
    <property type="component" value="Unassembled WGS sequence"/>
</dbReference>
<gene>
    <name evidence="3" type="ORF">SteCoe_30514</name>
</gene>
<proteinExistence type="predicted"/>
<accession>A0A1R2B3F3</accession>
<comment type="caution">
    <text evidence="3">The sequence shown here is derived from an EMBL/GenBank/DDBJ whole genome shotgun (WGS) entry which is preliminary data.</text>
</comment>
<sequence length="388" mass="45151">MSSESNPGLLSSTSRKALKQNCMNMENQDFHSYIQDLEKSLSLNKQVLADLILTKISSNDSSNVVLQLLQEVKSMEDLYLKKVRDCEDNQAKALMDEQISTEYFRKEQEFIAESEEKIADIIYQNDKKSKVISELSIRIRQFEEDSELYKKSRNMIVVPPTEDIIDLHSRVEDLKQILSYEARHLYSLQSKREKLSQNSETLKKEVNKMKILLKNPMNRKYGIERMNSNGKNDLSMEIIKQDDESEEESDENIQPMPITIGTGKAKSEPLFELSLNRQHTLSFDILTLSCREEDEKVINDINEHIETMKTEIQKITEELVRVSRENETLFDNNEKLAKNYLRSHDYIDVSQTTERKAITKSKYSKSNSNIADEVFKFVDTNYLSPKMP</sequence>
<protein>
    <submittedName>
        <fullName evidence="3">Uncharacterized protein</fullName>
    </submittedName>
</protein>
<feature type="region of interest" description="Disordered" evidence="2">
    <location>
        <begin position="242"/>
        <end position="261"/>
    </location>
</feature>
<evidence type="ECO:0000256" key="1">
    <source>
        <dbReference type="SAM" id="Coils"/>
    </source>
</evidence>
<organism evidence="3 4">
    <name type="scientific">Stentor coeruleus</name>
    <dbReference type="NCBI Taxonomy" id="5963"/>
    <lineage>
        <taxon>Eukaryota</taxon>
        <taxon>Sar</taxon>
        <taxon>Alveolata</taxon>
        <taxon>Ciliophora</taxon>
        <taxon>Postciliodesmatophora</taxon>
        <taxon>Heterotrichea</taxon>
        <taxon>Heterotrichida</taxon>
        <taxon>Stentoridae</taxon>
        <taxon>Stentor</taxon>
    </lineage>
</organism>
<reference evidence="3 4" key="1">
    <citation type="submission" date="2016-11" db="EMBL/GenBank/DDBJ databases">
        <title>The macronuclear genome of Stentor coeruleus: a giant cell with tiny introns.</title>
        <authorList>
            <person name="Slabodnick M."/>
            <person name="Ruby J.G."/>
            <person name="Reiff S.B."/>
            <person name="Swart E.C."/>
            <person name="Gosai S."/>
            <person name="Prabakaran S."/>
            <person name="Witkowska E."/>
            <person name="Larue G.E."/>
            <person name="Fisher S."/>
            <person name="Freeman R.M."/>
            <person name="Gunawardena J."/>
            <person name="Chu W."/>
            <person name="Stover N.A."/>
            <person name="Gregory B.D."/>
            <person name="Nowacki M."/>
            <person name="Derisi J."/>
            <person name="Roy S.W."/>
            <person name="Marshall W.F."/>
            <person name="Sood P."/>
        </authorList>
    </citation>
    <scope>NUCLEOTIDE SEQUENCE [LARGE SCALE GENOMIC DNA]</scope>
    <source>
        <strain evidence="3">WM001</strain>
    </source>
</reference>
<dbReference type="OrthoDB" id="296114at2759"/>
<feature type="coiled-coil region" evidence="1">
    <location>
        <begin position="298"/>
        <end position="332"/>
    </location>
</feature>
<keyword evidence="4" id="KW-1185">Reference proteome</keyword>
<name>A0A1R2B3F3_9CILI</name>
<dbReference type="AlphaFoldDB" id="A0A1R2B3F3"/>
<dbReference type="EMBL" id="MPUH01001002">
    <property type="protein sequence ID" value="OMJ71314.1"/>
    <property type="molecule type" value="Genomic_DNA"/>
</dbReference>